<sequence>MKLSTFTLLAIIGASTVLATSAPSQLDGLKEDCEEDKPKSPKHHGHKIKHNTFNPDSSLNPDNDADAPVFPPKTGSPIPPVDHLPTDHPVTPTGTQTTPKATTPKATTEAACSSSVVSQLIGIDVLNCAKINILSHKRDVLPLVEGLDPVLEDLKRRNGFAPGGICDSAVASKLVALGILNCADVNILNASDKALDKETCSSEEVSMLASLGILNCANINILSGKRGHQDKRAHQAMKREQGRRALVERMLNVRDCASKTSAHLISADVLNCATANILSDSAAADKNCSTSTTADLISLSAANCPTINVLSEDDDEDEDDE</sequence>
<dbReference type="AlphaFoldDB" id="A0A316UBE5"/>
<feature type="compositionally biased region" description="Basic residues" evidence="1">
    <location>
        <begin position="40"/>
        <end position="50"/>
    </location>
</feature>
<evidence type="ECO:0008006" key="5">
    <source>
        <dbReference type="Google" id="ProtNLM"/>
    </source>
</evidence>
<gene>
    <name evidence="3" type="ORF">BCV69DRAFT_153071</name>
</gene>
<evidence type="ECO:0000313" key="4">
    <source>
        <dbReference type="Proteomes" id="UP000245942"/>
    </source>
</evidence>
<protein>
    <recommendedName>
        <fullName evidence="5">Hydrophobin</fullName>
    </recommendedName>
</protein>
<dbReference type="GeneID" id="37011098"/>
<organism evidence="3 4">
    <name type="scientific">Pseudomicrostroma glucosiphilum</name>
    <dbReference type="NCBI Taxonomy" id="1684307"/>
    <lineage>
        <taxon>Eukaryota</taxon>
        <taxon>Fungi</taxon>
        <taxon>Dikarya</taxon>
        <taxon>Basidiomycota</taxon>
        <taxon>Ustilaginomycotina</taxon>
        <taxon>Exobasidiomycetes</taxon>
        <taxon>Microstromatales</taxon>
        <taxon>Microstromatales incertae sedis</taxon>
        <taxon>Pseudomicrostroma</taxon>
    </lineage>
</organism>
<dbReference type="EMBL" id="KZ819324">
    <property type="protein sequence ID" value="PWN21723.1"/>
    <property type="molecule type" value="Genomic_DNA"/>
</dbReference>
<accession>A0A316UBE5</accession>
<dbReference type="Proteomes" id="UP000245942">
    <property type="component" value="Unassembled WGS sequence"/>
</dbReference>
<name>A0A316UBE5_9BASI</name>
<feature type="region of interest" description="Disordered" evidence="1">
    <location>
        <begin position="29"/>
        <end position="106"/>
    </location>
</feature>
<feature type="signal peptide" evidence="2">
    <location>
        <begin position="1"/>
        <end position="19"/>
    </location>
</feature>
<evidence type="ECO:0000313" key="3">
    <source>
        <dbReference type="EMBL" id="PWN21723.1"/>
    </source>
</evidence>
<keyword evidence="2" id="KW-0732">Signal</keyword>
<dbReference type="RefSeq" id="XP_025348883.1">
    <property type="nucleotide sequence ID" value="XM_025489364.1"/>
</dbReference>
<feature type="chain" id="PRO_5016248452" description="Hydrophobin" evidence="2">
    <location>
        <begin position="20"/>
        <end position="321"/>
    </location>
</feature>
<evidence type="ECO:0000256" key="2">
    <source>
        <dbReference type="SAM" id="SignalP"/>
    </source>
</evidence>
<evidence type="ECO:0000256" key="1">
    <source>
        <dbReference type="SAM" id="MobiDB-lite"/>
    </source>
</evidence>
<proteinExistence type="predicted"/>
<reference evidence="3 4" key="1">
    <citation type="journal article" date="2018" name="Mol. Biol. Evol.">
        <title>Broad Genomic Sampling Reveals a Smut Pathogenic Ancestry of the Fungal Clade Ustilaginomycotina.</title>
        <authorList>
            <person name="Kijpornyongpan T."/>
            <person name="Mondo S.J."/>
            <person name="Barry K."/>
            <person name="Sandor L."/>
            <person name="Lee J."/>
            <person name="Lipzen A."/>
            <person name="Pangilinan J."/>
            <person name="LaButti K."/>
            <person name="Hainaut M."/>
            <person name="Henrissat B."/>
            <person name="Grigoriev I.V."/>
            <person name="Spatafora J.W."/>
            <person name="Aime M.C."/>
        </authorList>
    </citation>
    <scope>NUCLEOTIDE SEQUENCE [LARGE SCALE GENOMIC DNA]</scope>
    <source>
        <strain evidence="3 4">MCA 4718</strain>
    </source>
</reference>
<feature type="compositionally biased region" description="Basic and acidic residues" evidence="1">
    <location>
        <begin position="29"/>
        <end position="39"/>
    </location>
</feature>
<feature type="compositionally biased region" description="Low complexity" evidence="1">
    <location>
        <begin position="87"/>
        <end position="106"/>
    </location>
</feature>
<keyword evidence="4" id="KW-1185">Reference proteome</keyword>
<feature type="compositionally biased region" description="Polar residues" evidence="1">
    <location>
        <begin position="51"/>
        <end position="61"/>
    </location>
</feature>